<dbReference type="Gene3D" id="3.40.640.10">
    <property type="entry name" value="Type I PLP-dependent aspartate aminotransferase-like (Major domain)"/>
    <property type="match status" value="1"/>
</dbReference>
<keyword evidence="5" id="KW-0808">Transferase</keyword>
<dbReference type="PANTHER" id="PTHR30244:SF34">
    <property type="entry name" value="DTDP-4-AMINO-4,6-DIDEOXYGALACTOSE TRANSAMINASE"/>
    <property type="match status" value="1"/>
</dbReference>
<dbReference type="Proteomes" id="UP000061382">
    <property type="component" value="Chromosome"/>
</dbReference>
<dbReference type="InterPro" id="IPR015424">
    <property type="entry name" value="PyrdxlP-dep_Trfase"/>
</dbReference>
<keyword evidence="3 4" id="KW-0663">Pyridoxal phosphate</keyword>
<dbReference type="InterPro" id="IPR015421">
    <property type="entry name" value="PyrdxlP-dep_Trfase_major"/>
</dbReference>
<feature type="active site" description="Proton acceptor" evidence="2">
    <location>
        <position position="193"/>
    </location>
</feature>
<dbReference type="Gene3D" id="3.90.1150.10">
    <property type="entry name" value="Aspartate Aminotransferase, domain 1"/>
    <property type="match status" value="1"/>
</dbReference>
<dbReference type="InterPro" id="IPR015422">
    <property type="entry name" value="PyrdxlP-dep_Trfase_small"/>
</dbReference>
<dbReference type="EMBL" id="CP012643">
    <property type="protein sequence ID" value="ALI98357.1"/>
    <property type="molecule type" value="Genomic_DNA"/>
</dbReference>
<evidence type="ECO:0000256" key="2">
    <source>
        <dbReference type="PIRSR" id="PIRSR000390-1"/>
    </source>
</evidence>
<accession>A0A0P0CA38</accession>
<dbReference type="PIRSF" id="PIRSF000390">
    <property type="entry name" value="PLP_StrS"/>
    <property type="match status" value="1"/>
</dbReference>
<dbReference type="STRING" id="512763.DC20_04360"/>
<keyword evidence="5" id="KW-0032">Aminotransferase</keyword>
<dbReference type="PANTHER" id="PTHR30244">
    <property type="entry name" value="TRANSAMINASE"/>
    <property type="match status" value="1"/>
</dbReference>
<evidence type="ECO:0000313" key="6">
    <source>
        <dbReference type="Proteomes" id="UP000061382"/>
    </source>
</evidence>
<evidence type="ECO:0000256" key="1">
    <source>
        <dbReference type="ARBA" id="ARBA00037999"/>
    </source>
</evidence>
<feature type="modified residue" description="N6-(pyridoxal phosphate)lysine" evidence="3">
    <location>
        <position position="193"/>
    </location>
</feature>
<reference evidence="5 6" key="1">
    <citation type="submission" date="2015-08" db="EMBL/GenBank/DDBJ databases">
        <title>Complete genome sequence of Rufibacter tibetensis strain 1351t, a radiation-resistant bacterium from tibet plateau.</title>
        <authorList>
            <person name="Dai J."/>
        </authorList>
    </citation>
    <scope>NUCLEOTIDE SEQUENCE [LARGE SCALE GENOMIC DNA]</scope>
    <source>
        <strain evidence="5 6">1351</strain>
    </source>
</reference>
<evidence type="ECO:0000313" key="5">
    <source>
        <dbReference type="EMBL" id="ALI98357.1"/>
    </source>
</evidence>
<dbReference type="KEGG" id="rti:DC20_04360"/>
<sequence>MSQPSDFIYLSPPHMGGSEQQYIQQAFDQNWITTAGANVNGFEQELATYTGVSSAAALVSGTAALHLALLALGVGPGDEVFCSTFTFVASTNPIRYVVATPVLIDSEPTTWNLCPTALEDAFKDRQKKGKLPKALMLVHLYGMPSHMQEIQEITNRYGVPIIEDAAEALGSKYNGQFLGTFGKAGVFSFNGNKIITTSGGGALISDDPGLVEQARWLSMQAKDNLPYYHHTSMGFNYRMSNISAGIGRGQLEVLEKRVQQKRKVFDTYRQLLQDVEELEWHLEPEGFYSNRWLSCFTIRKGSSLTPEALRLELLAVNIESRPLWYPMHLQPLYRECDYFGARVSDDLFARGLCLPSGSNLSFSDQERVADAVRKAFLS</sequence>
<evidence type="ECO:0000256" key="4">
    <source>
        <dbReference type="RuleBase" id="RU004508"/>
    </source>
</evidence>
<dbReference type="SUPFAM" id="SSF53383">
    <property type="entry name" value="PLP-dependent transferases"/>
    <property type="match status" value="1"/>
</dbReference>
<proteinExistence type="inferred from homology"/>
<dbReference type="Pfam" id="PF01041">
    <property type="entry name" value="DegT_DnrJ_EryC1"/>
    <property type="match status" value="1"/>
</dbReference>
<dbReference type="GO" id="GO:0000271">
    <property type="term" value="P:polysaccharide biosynthetic process"/>
    <property type="evidence" value="ECO:0007669"/>
    <property type="project" value="TreeGrafter"/>
</dbReference>
<comment type="similarity">
    <text evidence="1 4">Belongs to the DegT/DnrJ/EryC1 family.</text>
</comment>
<organism evidence="5 6">
    <name type="scientific">Rufibacter tibetensis</name>
    <dbReference type="NCBI Taxonomy" id="512763"/>
    <lineage>
        <taxon>Bacteria</taxon>
        <taxon>Pseudomonadati</taxon>
        <taxon>Bacteroidota</taxon>
        <taxon>Cytophagia</taxon>
        <taxon>Cytophagales</taxon>
        <taxon>Hymenobacteraceae</taxon>
        <taxon>Rufibacter</taxon>
    </lineage>
</organism>
<dbReference type="RefSeq" id="WP_062542717.1">
    <property type="nucleotide sequence ID" value="NZ_CP012643.1"/>
</dbReference>
<dbReference type="CDD" id="cd00616">
    <property type="entry name" value="AHBA_syn"/>
    <property type="match status" value="1"/>
</dbReference>
<dbReference type="GO" id="GO:0030170">
    <property type="term" value="F:pyridoxal phosphate binding"/>
    <property type="evidence" value="ECO:0007669"/>
    <property type="project" value="TreeGrafter"/>
</dbReference>
<dbReference type="PATRIC" id="fig|512763.3.peg.968"/>
<dbReference type="OrthoDB" id="9810913at2"/>
<name>A0A0P0CA38_9BACT</name>
<keyword evidence="6" id="KW-1185">Reference proteome</keyword>
<dbReference type="AlphaFoldDB" id="A0A0P0CA38"/>
<evidence type="ECO:0000256" key="3">
    <source>
        <dbReference type="PIRSR" id="PIRSR000390-2"/>
    </source>
</evidence>
<gene>
    <name evidence="5" type="ORF">DC20_04360</name>
</gene>
<dbReference type="GO" id="GO:0008483">
    <property type="term" value="F:transaminase activity"/>
    <property type="evidence" value="ECO:0007669"/>
    <property type="project" value="UniProtKB-KW"/>
</dbReference>
<protein>
    <submittedName>
        <fullName evidence="5">Pyridoxal phosphate-dependent aminotransferase</fullName>
    </submittedName>
</protein>
<dbReference type="InterPro" id="IPR000653">
    <property type="entry name" value="DegT/StrS_aminotransferase"/>
</dbReference>